<dbReference type="AlphaFoldDB" id="A0A378J460"/>
<proteinExistence type="predicted"/>
<keyword evidence="2" id="KW-1185">Reference proteome</keyword>
<organism evidence="1 2">
    <name type="scientific">Legionella donaldsonii</name>
    <dbReference type="NCBI Taxonomy" id="45060"/>
    <lineage>
        <taxon>Bacteria</taxon>
        <taxon>Pseudomonadati</taxon>
        <taxon>Pseudomonadota</taxon>
        <taxon>Gammaproteobacteria</taxon>
        <taxon>Legionellales</taxon>
        <taxon>Legionellaceae</taxon>
        <taxon>Legionella</taxon>
    </lineage>
</organism>
<evidence type="ECO:0000313" key="2">
    <source>
        <dbReference type="Proteomes" id="UP000254677"/>
    </source>
</evidence>
<dbReference type="Proteomes" id="UP000254677">
    <property type="component" value="Unassembled WGS sequence"/>
</dbReference>
<reference evidence="1 2" key="1">
    <citation type="submission" date="2018-06" db="EMBL/GenBank/DDBJ databases">
        <authorList>
            <consortium name="Pathogen Informatics"/>
            <person name="Doyle S."/>
        </authorList>
    </citation>
    <scope>NUCLEOTIDE SEQUENCE [LARGE SCALE GENOMIC DNA]</scope>
    <source>
        <strain evidence="1 2">NCTC13292</strain>
    </source>
</reference>
<dbReference type="EMBL" id="UGOA01000001">
    <property type="protein sequence ID" value="STX42543.1"/>
    <property type="molecule type" value="Genomic_DNA"/>
</dbReference>
<sequence>MNPIYNVAGFLQQDKRAILNQIAFNIVNELVILEGDVDGQNLLIAAEIAQAIDALLKEKSFTSRTKVCYQPQEIEKFFNLHMQAIQDLAGQLYALNESDLYKDICTLGELLYAGRWDTTSHLNNEKALLATENTRVLLYCAENGELAIRFPNEQVCRAFSQHLKPAIIPENFRKGAQYERNPKGFTPVRYEENLNCLFIPSYKALNGEFAINCGTQENRDGLLKLLGLKISSTQQTNTYTTTIYADGLFTIYSVAKQSNAIYFNKENKIFTEKGTCLKIDTTTGEIRQIQIKDFSKIVQKRPPSRFDAFYALDISTLHQPIPAVQPVEAPQAVAVKSVLSKNCLFMLDKNNGNEPEITIQFPDQFSRDQWHATFVGFAKSIGISITNDSLVEKSDKDSSILRFKAWNGEGSIGVFSLNPSSSTLFQSQTQISIDFGDLQLRELFIETLGISDQVATIFTDCHRARTLHFKPGILNSQADHQLNTKYNDEALASYTLLLSAIETSTVNPVINC</sequence>
<accession>A0A378J460</accession>
<dbReference type="RefSeq" id="WP_115221336.1">
    <property type="nucleotide sequence ID" value="NZ_UGOA01000001.1"/>
</dbReference>
<name>A0A378J460_9GAMM</name>
<dbReference type="OrthoDB" id="5653352at2"/>
<evidence type="ECO:0000313" key="1">
    <source>
        <dbReference type="EMBL" id="STX42543.1"/>
    </source>
</evidence>
<protein>
    <submittedName>
        <fullName evidence="1">Dot/Icm T4SS effector</fullName>
    </submittedName>
</protein>
<gene>
    <name evidence="1" type="ORF">NCTC13292_01635</name>
</gene>